<dbReference type="AlphaFoldDB" id="A0A072TM41"/>
<keyword evidence="1 2" id="KW-0812">Transmembrane</keyword>
<gene>
    <name evidence="2" type="ordered locus">MTR_8g024470</name>
</gene>
<dbReference type="EnsemblPlants" id="KEH18579">
    <property type="protein sequence ID" value="KEH18579"/>
    <property type="gene ID" value="MTR_8g024470"/>
</dbReference>
<reference evidence="2 4" key="1">
    <citation type="journal article" date="2011" name="Nature">
        <title>The Medicago genome provides insight into the evolution of rhizobial symbioses.</title>
        <authorList>
            <person name="Young N.D."/>
            <person name="Debelle F."/>
            <person name="Oldroyd G.E."/>
            <person name="Geurts R."/>
            <person name="Cannon S.B."/>
            <person name="Udvardi M.K."/>
            <person name="Benedito V.A."/>
            <person name="Mayer K.F."/>
            <person name="Gouzy J."/>
            <person name="Schoof H."/>
            <person name="Van de Peer Y."/>
            <person name="Proost S."/>
            <person name="Cook D.R."/>
            <person name="Meyers B.C."/>
            <person name="Spannagl M."/>
            <person name="Cheung F."/>
            <person name="De Mita S."/>
            <person name="Krishnakumar V."/>
            <person name="Gundlach H."/>
            <person name="Zhou S."/>
            <person name="Mudge J."/>
            <person name="Bharti A.K."/>
            <person name="Murray J.D."/>
            <person name="Naoumkina M.A."/>
            <person name="Rosen B."/>
            <person name="Silverstein K.A."/>
            <person name="Tang H."/>
            <person name="Rombauts S."/>
            <person name="Zhao P.X."/>
            <person name="Zhou P."/>
            <person name="Barbe V."/>
            <person name="Bardou P."/>
            <person name="Bechner M."/>
            <person name="Bellec A."/>
            <person name="Berger A."/>
            <person name="Berges H."/>
            <person name="Bidwell S."/>
            <person name="Bisseling T."/>
            <person name="Choisne N."/>
            <person name="Couloux A."/>
            <person name="Denny R."/>
            <person name="Deshpande S."/>
            <person name="Dai X."/>
            <person name="Doyle J.J."/>
            <person name="Dudez A.M."/>
            <person name="Farmer A.D."/>
            <person name="Fouteau S."/>
            <person name="Franken C."/>
            <person name="Gibelin C."/>
            <person name="Gish J."/>
            <person name="Goldstein S."/>
            <person name="Gonzalez A.J."/>
            <person name="Green P.J."/>
            <person name="Hallab A."/>
            <person name="Hartog M."/>
            <person name="Hua A."/>
            <person name="Humphray S.J."/>
            <person name="Jeong D.H."/>
            <person name="Jing Y."/>
            <person name="Jocker A."/>
            <person name="Kenton S.M."/>
            <person name="Kim D.J."/>
            <person name="Klee K."/>
            <person name="Lai H."/>
            <person name="Lang C."/>
            <person name="Lin S."/>
            <person name="Macmil S.L."/>
            <person name="Magdelenat G."/>
            <person name="Matthews L."/>
            <person name="McCorrison J."/>
            <person name="Monaghan E.L."/>
            <person name="Mun J.H."/>
            <person name="Najar F.Z."/>
            <person name="Nicholson C."/>
            <person name="Noirot C."/>
            <person name="O'Bleness M."/>
            <person name="Paule C.R."/>
            <person name="Poulain J."/>
            <person name="Prion F."/>
            <person name="Qin B."/>
            <person name="Qu C."/>
            <person name="Retzel E.F."/>
            <person name="Riddle C."/>
            <person name="Sallet E."/>
            <person name="Samain S."/>
            <person name="Samson N."/>
            <person name="Sanders I."/>
            <person name="Saurat O."/>
            <person name="Scarpelli C."/>
            <person name="Schiex T."/>
            <person name="Segurens B."/>
            <person name="Severin A.J."/>
            <person name="Sherrier D.J."/>
            <person name="Shi R."/>
            <person name="Sims S."/>
            <person name="Singer S.R."/>
            <person name="Sinharoy S."/>
            <person name="Sterck L."/>
            <person name="Viollet A."/>
            <person name="Wang B.B."/>
            <person name="Wang K."/>
            <person name="Wang M."/>
            <person name="Wang X."/>
            <person name="Warfsmann J."/>
            <person name="Weissenbach J."/>
            <person name="White D.D."/>
            <person name="White J.D."/>
            <person name="Wiley G.B."/>
            <person name="Wincker P."/>
            <person name="Xing Y."/>
            <person name="Yang L."/>
            <person name="Yao Z."/>
            <person name="Ying F."/>
            <person name="Zhai J."/>
            <person name="Zhou L."/>
            <person name="Zuber A."/>
            <person name="Denarie J."/>
            <person name="Dixon R.A."/>
            <person name="May G.D."/>
            <person name="Schwartz D.C."/>
            <person name="Rogers J."/>
            <person name="Quetier F."/>
            <person name="Town C.D."/>
            <person name="Roe B.A."/>
        </authorList>
    </citation>
    <scope>NUCLEOTIDE SEQUENCE [LARGE SCALE GENOMIC DNA]</scope>
    <source>
        <strain evidence="2">A17</strain>
        <strain evidence="3 4">cv. Jemalong A17</strain>
    </source>
</reference>
<keyword evidence="1" id="KW-1133">Transmembrane helix</keyword>
<evidence type="ECO:0000256" key="1">
    <source>
        <dbReference type="SAM" id="Phobius"/>
    </source>
</evidence>
<evidence type="ECO:0000313" key="3">
    <source>
        <dbReference type="EnsemblPlants" id="KEH18579"/>
    </source>
</evidence>
<dbReference type="Proteomes" id="UP000002051">
    <property type="component" value="Chromosome 8"/>
</dbReference>
<reference evidence="3" key="3">
    <citation type="submission" date="2015-04" db="UniProtKB">
        <authorList>
            <consortium name="EnsemblPlants"/>
        </authorList>
    </citation>
    <scope>IDENTIFICATION</scope>
    <source>
        <strain evidence="3">cv. Jemalong A17</strain>
    </source>
</reference>
<evidence type="ECO:0000313" key="4">
    <source>
        <dbReference type="Proteomes" id="UP000002051"/>
    </source>
</evidence>
<protein>
    <submittedName>
        <fullName evidence="2">Transmembrane protein, putative</fullName>
    </submittedName>
</protein>
<name>A0A072TM41_MEDTR</name>
<keyword evidence="4" id="KW-1185">Reference proteome</keyword>
<feature type="transmembrane region" description="Helical" evidence="1">
    <location>
        <begin position="7"/>
        <end position="25"/>
    </location>
</feature>
<accession>A0A072TM41</accession>
<keyword evidence="1" id="KW-0472">Membrane</keyword>
<dbReference type="HOGENOM" id="CLU_1761505_0_0_1"/>
<organism evidence="2 4">
    <name type="scientific">Medicago truncatula</name>
    <name type="common">Barrel medic</name>
    <name type="synonym">Medicago tribuloides</name>
    <dbReference type="NCBI Taxonomy" id="3880"/>
    <lineage>
        <taxon>Eukaryota</taxon>
        <taxon>Viridiplantae</taxon>
        <taxon>Streptophyta</taxon>
        <taxon>Embryophyta</taxon>
        <taxon>Tracheophyta</taxon>
        <taxon>Spermatophyta</taxon>
        <taxon>Magnoliopsida</taxon>
        <taxon>eudicotyledons</taxon>
        <taxon>Gunneridae</taxon>
        <taxon>Pentapetalae</taxon>
        <taxon>rosids</taxon>
        <taxon>fabids</taxon>
        <taxon>Fabales</taxon>
        <taxon>Fabaceae</taxon>
        <taxon>Papilionoideae</taxon>
        <taxon>50 kb inversion clade</taxon>
        <taxon>NPAAA clade</taxon>
        <taxon>Hologalegina</taxon>
        <taxon>IRL clade</taxon>
        <taxon>Trifolieae</taxon>
        <taxon>Medicago</taxon>
    </lineage>
</organism>
<reference evidence="2 4" key="2">
    <citation type="journal article" date="2014" name="BMC Genomics">
        <title>An improved genome release (version Mt4.0) for the model legume Medicago truncatula.</title>
        <authorList>
            <person name="Tang H."/>
            <person name="Krishnakumar V."/>
            <person name="Bidwell S."/>
            <person name="Rosen B."/>
            <person name="Chan A."/>
            <person name="Zhou S."/>
            <person name="Gentzbittel L."/>
            <person name="Childs K.L."/>
            <person name="Yandell M."/>
            <person name="Gundlach H."/>
            <person name="Mayer K.F."/>
            <person name="Schwartz D.C."/>
            <person name="Town C.D."/>
        </authorList>
    </citation>
    <scope>GENOME REANNOTATION</scope>
    <source>
        <strain evidence="2">A17</strain>
        <strain evidence="3 4">cv. Jemalong A17</strain>
    </source>
</reference>
<sequence>MRLTLKLLANGCSNIIALIISIISLETHITQKGLNQITWTPNFSKPYTRYIPPTLTDHPPLEPHLEEHYKSNWSKKLHMGKVSTTNSPLPQYVPQPPTNFQRSHVSHLNIAPKESSKPIPGNPLDYLVKPISEVESRPGRDPFPLGRN</sequence>
<evidence type="ECO:0000313" key="2">
    <source>
        <dbReference type="EMBL" id="KEH18579.1"/>
    </source>
</evidence>
<dbReference type="EMBL" id="CM001224">
    <property type="protein sequence ID" value="KEH18579.1"/>
    <property type="molecule type" value="Genomic_DNA"/>
</dbReference>
<proteinExistence type="predicted"/>